<name>A0A068PF43_9BACT</name>
<feature type="domain" description="VOC" evidence="1">
    <location>
        <begin position="142"/>
        <end position="258"/>
    </location>
</feature>
<dbReference type="Gene3D" id="3.10.180.10">
    <property type="entry name" value="2,3-Dihydroxybiphenyl 1,2-Dioxygenase, domain 1"/>
    <property type="match status" value="2"/>
</dbReference>
<reference evidence="2" key="1">
    <citation type="journal article" date="2014" name="Nat. Chem. Biol.">
        <title>Calyculin biogenesis from a pyrophosphate protoxin produced by a sponge symbiont.</title>
        <authorList>
            <person name="Wakimoto T."/>
            <person name="Egami Y."/>
            <person name="Nakashima Y."/>
            <person name="Wakimoto Y."/>
            <person name="Mori T."/>
            <person name="Awakawa T."/>
            <person name="Ito T."/>
            <person name="Kenmoku H."/>
            <person name="Asakawa Y."/>
            <person name="Piel J."/>
            <person name="Abe I."/>
        </authorList>
    </citation>
    <scope>NUCLEOTIDE SEQUENCE</scope>
</reference>
<dbReference type="SUPFAM" id="SSF54593">
    <property type="entry name" value="Glyoxalase/Bleomycin resistance protein/Dihydroxybiphenyl dioxygenase"/>
    <property type="match status" value="2"/>
</dbReference>
<organism evidence="2">
    <name type="scientific">uncultured Candidatus Entotheonella sp</name>
    <dbReference type="NCBI Taxonomy" id="312019"/>
    <lineage>
        <taxon>Bacteria</taxon>
        <taxon>Pseudomonadati</taxon>
        <taxon>Nitrospinota/Tectimicrobiota group</taxon>
        <taxon>Candidatus Tectimicrobiota</taxon>
        <taxon>Candidatus Entotheonellia</taxon>
        <taxon>Candidatus Entotheonellales</taxon>
        <taxon>Candidatus Entotheonellaceae</taxon>
        <taxon>Candidatus Entotheonella</taxon>
        <taxon>environmental samples</taxon>
    </lineage>
</organism>
<gene>
    <name evidence="2" type="primary">calO</name>
</gene>
<dbReference type="PANTHER" id="PTHR33993">
    <property type="entry name" value="GLYOXALASE-RELATED"/>
    <property type="match status" value="1"/>
</dbReference>
<dbReference type="AlphaFoldDB" id="A0A068PF43"/>
<dbReference type="PANTHER" id="PTHR33993:SF14">
    <property type="entry name" value="GB|AAF24581.1"/>
    <property type="match status" value="1"/>
</dbReference>
<dbReference type="InterPro" id="IPR004360">
    <property type="entry name" value="Glyas_Fos-R_dOase_dom"/>
</dbReference>
<dbReference type="PROSITE" id="PS51819">
    <property type="entry name" value="VOC"/>
    <property type="match status" value="2"/>
</dbReference>
<proteinExistence type="predicted"/>
<dbReference type="CDD" id="cd07247">
    <property type="entry name" value="SgaA_N_like"/>
    <property type="match status" value="2"/>
</dbReference>
<dbReference type="Pfam" id="PF00903">
    <property type="entry name" value="Glyoxalase"/>
    <property type="match status" value="2"/>
</dbReference>
<dbReference type="InterPro" id="IPR052164">
    <property type="entry name" value="Anthracycline_SecMetBiosynth"/>
</dbReference>
<accession>A0A068PF43</accession>
<evidence type="ECO:0000313" key="2">
    <source>
        <dbReference type="EMBL" id="BAP05583.1"/>
    </source>
</evidence>
<feature type="domain" description="VOC" evidence="1">
    <location>
        <begin position="6"/>
        <end position="128"/>
    </location>
</feature>
<dbReference type="InterPro" id="IPR029068">
    <property type="entry name" value="Glyas_Bleomycin-R_OHBP_Dase"/>
</dbReference>
<protein>
    <submittedName>
        <fullName evidence="2">CalO</fullName>
    </submittedName>
</protein>
<sequence length="269" mass="29587">MHLTYQHGHFMWHELITTDPGGAAAFYAHVVGWQTNSYYPAGSSTPYTTWLDERGPLGALLSLDDEAHESGISPHWFANVMVWNLDVCLARVIESGGKLLSGPEAMGTVGRWAAIQDPQGIKLAVFAAKDPLEARHPAKHGGVTWNELMSTNHRAAFEFYCSIFDWQVLRTVNPGASDEYIVYGAYDEPLGGMFTRPSDHPLPIGWVYYIQVSELEVARARAEEQGAQIVTLAVEIPGRGRTAQIIDPQGASVALREAVAREDPKDLVT</sequence>
<dbReference type="InterPro" id="IPR037523">
    <property type="entry name" value="VOC_core"/>
</dbReference>
<dbReference type="EMBL" id="AB933566">
    <property type="protein sequence ID" value="BAP05583.1"/>
    <property type="molecule type" value="Genomic_DNA"/>
</dbReference>
<evidence type="ECO:0000259" key="1">
    <source>
        <dbReference type="PROSITE" id="PS51819"/>
    </source>
</evidence>